<evidence type="ECO:0000256" key="1">
    <source>
        <dbReference type="SAM" id="SignalP"/>
    </source>
</evidence>
<accession>A0AAF0CPN3</accession>
<proteinExistence type="predicted"/>
<sequence length="256" mass="27895">MKSLLRILLPIIALSAPLAAEADAIIAKARSYLGSEQALQAVRSVHYKGTLTSTVAPADVEPRVDVASIEIIFAKPYFQKIIINQAGDAANEVPGKIEVTALDDYEAWQRIENPLDASQWRMTLLDTAQIRRLRANTAENLAFFSGRGSTVTDMGVVSTDDGKLHKVVYDHGYGISFTRFFDPQTGRLVISQTDNGAIIREEGENRISGVRFPGEVTTISQRPDGGTTTVNVVFDSVTVNETFPPTAFRVPSVTNP</sequence>
<feature type="chain" id="PRO_5042172459" description="Outer membrane lipoprotein-sorting protein" evidence="1">
    <location>
        <begin position="23"/>
        <end position="256"/>
    </location>
</feature>
<organism evidence="2 3">
    <name type="scientific">Synoicihabitans lomoniglobus</name>
    <dbReference type="NCBI Taxonomy" id="2909285"/>
    <lineage>
        <taxon>Bacteria</taxon>
        <taxon>Pseudomonadati</taxon>
        <taxon>Verrucomicrobiota</taxon>
        <taxon>Opitutia</taxon>
        <taxon>Opitutales</taxon>
        <taxon>Opitutaceae</taxon>
        <taxon>Synoicihabitans</taxon>
    </lineage>
</organism>
<keyword evidence="3" id="KW-1185">Reference proteome</keyword>
<gene>
    <name evidence="2" type="ORF">PXH66_02125</name>
</gene>
<keyword evidence="1" id="KW-0732">Signal</keyword>
<dbReference type="EMBL" id="CP119075">
    <property type="protein sequence ID" value="WED65644.1"/>
    <property type="molecule type" value="Genomic_DNA"/>
</dbReference>
<dbReference type="Proteomes" id="UP001218638">
    <property type="component" value="Chromosome"/>
</dbReference>
<dbReference type="AlphaFoldDB" id="A0AAF0CPN3"/>
<protein>
    <recommendedName>
        <fullName evidence="4">Outer membrane lipoprotein-sorting protein</fullName>
    </recommendedName>
</protein>
<name>A0AAF0CPN3_9BACT</name>
<evidence type="ECO:0008006" key="4">
    <source>
        <dbReference type="Google" id="ProtNLM"/>
    </source>
</evidence>
<dbReference type="RefSeq" id="WP_330930173.1">
    <property type="nucleotide sequence ID" value="NZ_CP119075.1"/>
</dbReference>
<evidence type="ECO:0000313" key="3">
    <source>
        <dbReference type="Proteomes" id="UP001218638"/>
    </source>
</evidence>
<dbReference type="KEGG" id="slom:PXH66_02125"/>
<reference evidence="2" key="1">
    <citation type="submission" date="2023-03" db="EMBL/GenBank/DDBJ databases">
        <title>Lomoglobus Profundus gen. nov., sp. nov., a novel member of the phylum Verrucomicrobia, isolated from deep-marine sediment of South China Sea.</title>
        <authorList>
            <person name="Ahmad T."/>
            <person name="Ishaq S.E."/>
            <person name="Wang F."/>
        </authorList>
    </citation>
    <scope>NUCLEOTIDE SEQUENCE</scope>
    <source>
        <strain evidence="2">LMO-M01</strain>
    </source>
</reference>
<evidence type="ECO:0000313" key="2">
    <source>
        <dbReference type="EMBL" id="WED65644.1"/>
    </source>
</evidence>
<feature type="signal peptide" evidence="1">
    <location>
        <begin position="1"/>
        <end position="22"/>
    </location>
</feature>